<dbReference type="Proteomes" id="UP000813385">
    <property type="component" value="Unassembled WGS sequence"/>
</dbReference>
<feature type="compositionally biased region" description="Low complexity" evidence="1">
    <location>
        <begin position="12"/>
        <end position="21"/>
    </location>
</feature>
<proteinExistence type="predicted"/>
<feature type="region of interest" description="Disordered" evidence="1">
    <location>
        <begin position="414"/>
        <end position="477"/>
    </location>
</feature>
<organism evidence="2 3">
    <name type="scientific">Plectosphaerella cucumerina</name>
    <dbReference type="NCBI Taxonomy" id="40658"/>
    <lineage>
        <taxon>Eukaryota</taxon>
        <taxon>Fungi</taxon>
        <taxon>Dikarya</taxon>
        <taxon>Ascomycota</taxon>
        <taxon>Pezizomycotina</taxon>
        <taxon>Sordariomycetes</taxon>
        <taxon>Hypocreomycetidae</taxon>
        <taxon>Glomerellales</taxon>
        <taxon>Plectosphaerellaceae</taxon>
        <taxon>Plectosphaerella</taxon>
    </lineage>
</organism>
<reference evidence="2" key="1">
    <citation type="journal article" date="2021" name="Nat. Commun.">
        <title>Genetic determinants of endophytism in the Arabidopsis root mycobiome.</title>
        <authorList>
            <person name="Mesny F."/>
            <person name="Miyauchi S."/>
            <person name="Thiergart T."/>
            <person name="Pickel B."/>
            <person name="Atanasova L."/>
            <person name="Karlsson M."/>
            <person name="Huettel B."/>
            <person name="Barry K.W."/>
            <person name="Haridas S."/>
            <person name="Chen C."/>
            <person name="Bauer D."/>
            <person name="Andreopoulos W."/>
            <person name="Pangilinan J."/>
            <person name="LaButti K."/>
            <person name="Riley R."/>
            <person name="Lipzen A."/>
            <person name="Clum A."/>
            <person name="Drula E."/>
            <person name="Henrissat B."/>
            <person name="Kohler A."/>
            <person name="Grigoriev I.V."/>
            <person name="Martin F.M."/>
            <person name="Hacquard S."/>
        </authorList>
    </citation>
    <scope>NUCLEOTIDE SEQUENCE</scope>
    <source>
        <strain evidence="2">MPI-CAGE-AT-0016</strain>
    </source>
</reference>
<dbReference type="EMBL" id="JAGPXD010000003">
    <property type="protein sequence ID" value="KAH7362156.1"/>
    <property type="molecule type" value="Genomic_DNA"/>
</dbReference>
<gene>
    <name evidence="2" type="ORF">B0T11DRAFT_81236</name>
</gene>
<feature type="compositionally biased region" description="Basic residues" evidence="1">
    <location>
        <begin position="1"/>
        <end position="11"/>
    </location>
</feature>
<evidence type="ECO:0000256" key="1">
    <source>
        <dbReference type="SAM" id="MobiDB-lite"/>
    </source>
</evidence>
<name>A0A8K0X2Y9_9PEZI</name>
<comment type="caution">
    <text evidence="2">The sequence shown here is derived from an EMBL/GenBank/DDBJ whole genome shotgun (WGS) entry which is preliminary data.</text>
</comment>
<evidence type="ECO:0000313" key="3">
    <source>
        <dbReference type="Proteomes" id="UP000813385"/>
    </source>
</evidence>
<keyword evidence="3" id="KW-1185">Reference proteome</keyword>
<evidence type="ECO:0008006" key="4">
    <source>
        <dbReference type="Google" id="ProtNLM"/>
    </source>
</evidence>
<evidence type="ECO:0000313" key="2">
    <source>
        <dbReference type="EMBL" id="KAH7362156.1"/>
    </source>
</evidence>
<feature type="compositionally biased region" description="Acidic residues" evidence="1">
    <location>
        <begin position="424"/>
        <end position="442"/>
    </location>
</feature>
<dbReference type="AlphaFoldDB" id="A0A8K0X2Y9"/>
<accession>A0A8K0X2Y9</accession>
<sequence>MTKKKSWKARKAAMANAARRPQPAPRSKIVSDGLDIPARDTVLSTMELLEMILCQVDMKTVLLAQRVNTKWRDIIGASLPLQRHLFFAPDPLVPGARTKPIHPPLHAAHLKHEIVQAWTQKLMARRHEGIQDPPVLVPTQNPLLKENFACMFTMLGSMAVGVDGSWRGRASEDVNYLTTGKLMGMGMARGAQRIAGSGKPTSFLRAGASWRRMLVSQPPPRRIEHFRVPDGRRWDYWHTWNHEHVLKQYRSVNVPAGVTMGQLYDLVYAITFDRPDGRLSWVGWPDGRDFDPDMTPHQDVSGWDRVIWRSGSRLFNMSNWIRAREPLGHHSDLHSWASTDCIVVGEEGVGPDFDGFCREHYDVYDPTCQRCRQAQPMQRLKARKRRLRKEVHTLAPFFRCEEYRSGRTLVEDEPIFDGMTISDSEADDSEEEGSDGEDDTGSLDESSAGHTAPLHSGDESSNDGEWDAASSTGENLP</sequence>
<dbReference type="OrthoDB" id="3800738at2759"/>
<protein>
    <recommendedName>
        <fullName evidence="4">F-box domain-containing protein</fullName>
    </recommendedName>
</protein>
<feature type="region of interest" description="Disordered" evidence="1">
    <location>
        <begin position="1"/>
        <end position="31"/>
    </location>
</feature>